<feature type="compositionally biased region" description="Gly residues" evidence="3">
    <location>
        <begin position="419"/>
        <end position="436"/>
    </location>
</feature>
<keyword evidence="2" id="KW-0349">Heme</keyword>
<proteinExistence type="inferred from homology"/>
<protein>
    <submittedName>
        <fullName evidence="4">Cytochrome P450</fullName>
    </submittedName>
</protein>
<evidence type="ECO:0000313" key="4">
    <source>
        <dbReference type="EMBL" id="SFF81389.1"/>
    </source>
</evidence>
<dbReference type="GO" id="GO:0016705">
    <property type="term" value="F:oxidoreductase activity, acting on paired donors, with incorporation or reduction of molecular oxygen"/>
    <property type="evidence" value="ECO:0007669"/>
    <property type="project" value="InterPro"/>
</dbReference>
<dbReference type="PRINTS" id="PR00359">
    <property type="entry name" value="BP450"/>
</dbReference>
<dbReference type="Pfam" id="PF00067">
    <property type="entry name" value="p450"/>
    <property type="match status" value="1"/>
</dbReference>
<dbReference type="PANTHER" id="PTHR46696:SF1">
    <property type="entry name" value="CYTOCHROME P450 YJIB-RELATED"/>
    <property type="match status" value="1"/>
</dbReference>
<accession>A0A1I2LSG1</accession>
<dbReference type="AlphaFoldDB" id="A0A1I2LSG1"/>
<keyword evidence="2" id="KW-0408">Iron</keyword>
<dbReference type="PANTHER" id="PTHR46696">
    <property type="entry name" value="P450, PUTATIVE (EUROFUNG)-RELATED"/>
    <property type="match status" value="1"/>
</dbReference>
<dbReference type="Proteomes" id="UP000199323">
    <property type="component" value="Unassembled WGS sequence"/>
</dbReference>
<feature type="region of interest" description="Disordered" evidence="3">
    <location>
        <begin position="407"/>
        <end position="436"/>
    </location>
</feature>
<dbReference type="InterPro" id="IPR001128">
    <property type="entry name" value="Cyt_P450"/>
</dbReference>
<dbReference type="GO" id="GO:0020037">
    <property type="term" value="F:heme binding"/>
    <property type="evidence" value="ECO:0007669"/>
    <property type="project" value="InterPro"/>
</dbReference>
<evidence type="ECO:0000256" key="3">
    <source>
        <dbReference type="SAM" id="MobiDB-lite"/>
    </source>
</evidence>
<keyword evidence="5" id="KW-1185">Reference proteome</keyword>
<dbReference type="InterPro" id="IPR036396">
    <property type="entry name" value="Cyt_P450_sf"/>
</dbReference>
<dbReference type="PROSITE" id="PS00086">
    <property type="entry name" value="CYTOCHROME_P450"/>
    <property type="match status" value="1"/>
</dbReference>
<organism evidence="4 5">
    <name type="scientific">Actinacidiphila alni</name>
    <dbReference type="NCBI Taxonomy" id="380248"/>
    <lineage>
        <taxon>Bacteria</taxon>
        <taxon>Bacillati</taxon>
        <taxon>Actinomycetota</taxon>
        <taxon>Actinomycetes</taxon>
        <taxon>Kitasatosporales</taxon>
        <taxon>Streptomycetaceae</taxon>
        <taxon>Actinacidiphila</taxon>
    </lineage>
</organism>
<reference evidence="4 5" key="1">
    <citation type="submission" date="2016-10" db="EMBL/GenBank/DDBJ databases">
        <authorList>
            <person name="de Groot N.N."/>
        </authorList>
    </citation>
    <scope>NUCLEOTIDE SEQUENCE [LARGE SCALE GENOMIC DNA]</scope>
    <source>
        <strain evidence="4 5">CGMCC 4.3510</strain>
    </source>
</reference>
<dbReference type="InterPro" id="IPR017972">
    <property type="entry name" value="Cyt_P450_CS"/>
</dbReference>
<evidence type="ECO:0000313" key="5">
    <source>
        <dbReference type="Proteomes" id="UP000199323"/>
    </source>
</evidence>
<dbReference type="SUPFAM" id="SSF48264">
    <property type="entry name" value="Cytochrome P450"/>
    <property type="match status" value="1"/>
</dbReference>
<name>A0A1I2LSG1_9ACTN</name>
<keyword evidence="2" id="KW-0503">Monooxygenase</keyword>
<dbReference type="STRING" id="380248.SAMN05216251_13043"/>
<dbReference type="InterPro" id="IPR002397">
    <property type="entry name" value="Cyt_P450_B"/>
</dbReference>
<gene>
    <name evidence="4" type="ORF">SAMN05216251_13043</name>
</gene>
<comment type="similarity">
    <text evidence="1 2">Belongs to the cytochrome P450 family.</text>
</comment>
<dbReference type="GO" id="GO:0005506">
    <property type="term" value="F:iron ion binding"/>
    <property type="evidence" value="ECO:0007669"/>
    <property type="project" value="InterPro"/>
</dbReference>
<dbReference type="Gene3D" id="1.10.630.10">
    <property type="entry name" value="Cytochrome P450"/>
    <property type="match status" value="1"/>
</dbReference>
<dbReference type="EMBL" id="FONG01000030">
    <property type="protein sequence ID" value="SFF81389.1"/>
    <property type="molecule type" value="Genomic_DNA"/>
</dbReference>
<dbReference type="GO" id="GO:0004497">
    <property type="term" value="F:monooxygenase activity"/>
    <property type="evidence" value="ECO:0007669"/>
    <property type="project" value="UniProtKB-KW"/>
</dbReference>
<dbReference type="RefSeq" id="WP_107417013.1">
    <property type="nucleotide sequence ID" value="NZ_FONG01000030.1"/>
</dbReference>
<evidence type="ECO:0000256" key="1">
    <source>
        <dbReference type="ARBA" id="ARBA00010617"/>
    </source>
</evidence>
<keyword evidence="2" id="KW-0560">Oxidoreductase</keyword>
<sequence length="436" mass="46312">MDSLRHELARFIQSPAARHDPPRLYRRLLTEAPVLDLGRVTVVSGYDEIVTVLMHPGTVVDPAAVGIARPGTSRLAEVVARMLPLRDGADHSRLKRLATAAFSARRLDAIRGRITDTAERLLEPLLAAGSFDMVADFAVPLPVAVSCAILDIPEHDRHRVTGWAALVARSLLDPHAGPEETAAFDAEFEEFRDYVEELCARRAADPGDDLISKLTVARAAGKIDSDDLLAFVVMLLANGLETLTSGLAVAVWHSLTTPGALDLVRDRPETAEAVFDECQRLGSPVRASARALTGDVPVAGTVLPAGTVTLLLYAAANRDPRRFPDPDRFDPARAERRHLAFGHGPHHCLGAPLSLMAGGAVLRLLAAAGAERTVSTPLTEETAPWSEQFVFGGLRSLPILSPRRAVDPAPVAAPPPYGPGSGPGGRETVGAGAGAR</sequence>
<evidence type="ECO:0000256" key="2">
    <source>
        <dbReference type="RuleBase" id="RU000461"/>
    </source>
</evidence>
<keyword evidence="2" id="KW-0479">Metal-binding</keyword>